<evidence type="ECO:0000256" key="2">
    <source>
        <dbReference type="ARBA" id="ARBA00022517"/>
    </source>
</evidence>
<dbReference type="GO" id="GO:0001522">
    <property type="term" value="P:pseudouridine synthesis"/>
    <property type="evidence" value="ECO:0007669"/>
    <property type="project" value="InterPro"/>
</dbReference>
<dbReference type="GO" id="GO:0003723">
    <property type="term" value="F:RNA binding"/>
    <property type="evidence" value="ECO:0007669"/>
    <property type="project" value="UniProtKB-KW"/>
</dbReference>
<name>A0AAD9PLA5_9APIC</name>
<dbReference type="AlphaFoldDB" id="A0AAD9PLA5"/>
<keyword evidence="10" id="KW-1185">Reference proteome</keyword>
<keyword evidence="4" id="KW-0597">Phosphoprotein</keyword>
<dbReference type="InterPro" id="IPR009000">
    <property type="entry name" value="Transl_B-barrel_sf"/>
</dbReference>
<evidence type="ECO:0000256" key="3">
    <source>
        <dbReference type="ARBA" id="ARBA00022552"/>
    </source>
</evidence>
<dbReference type="InterPro" id="IPR007504">
    <property type="entry name" value="H/ACA_rnp_Gar1/Naf1"/>
</dbReference>
<feature type="region of interest" description="Disordered" evidence="8">
    <location>
        <begin position="227"/>
        <end position="251"/>
    </location>
</feature>
<evidence type="ECO:0000256" key="6">
    <source>
        <dbReference type="ARBA" id="ARBA00023242"/>
    </source>
</evidence>
<dbReference type="Proteomes" id="UP001214638">
    <property type="component" value="Unassembled WGS sequence"/>
</dbReference>
<sequence>MNPEMQIVIDGETEIDDLQLVRHIAQVESEQIRHFGEPNRKWASDLATTRKIDLVADSSDEDAEVSDYGLGSNSVGNSASFANPSGRANLLDNFRLIDTVDLPESVPGEFAIANIGVCCSIVDLFVIVKSTNLSCTLDLGSIVCKADRTIIGTISDTFGQTRDPFYLVVQKSPGIAQVGEEIYYDVGHSTLVTDAHIASDVSSVVEDSDGEDCEMDEIKAQKLPPRLRQTYGDLSGNPEPTTIQGNRGPLANIAKFTTK</sequence>
<evidence type="ECO:0000256" key="7">
    <source>
        <dbReference type="RuleBase" id="RU364004"/>
    </source>
</evidence>
<dbReference type="GO" id="GO:0005730">
    <property type="term" value="C:nucleolus"/>
    <property type="evidence" value="ECO:0007669"/>
    <property type="project" value="UniProtKB-SubCell"/>
</dbReference>
<accession>A0AAD9PLA5</accession>
<dbReference type="SUPFAM" id="SSF50447">
    <property type="entry name" value="Translation proteins"/>
    <property type="match status" value="1"/>
</dbReference>
<dbReference type="EMBL" id="JALLKP010000002">
    <property type="protein sequence ID" value="KAK2196785.1"/>
    <property type="molecule type" value="Genomic_DNA"/>
</dbReference>
<dbReference type="GeneID" id="94336332"/>
<organism evidence="9 10">
    <name type="scientific">Babesia duncani</name>
    <dbReference type="NCBI Taxonomy" id="323732"/>
    <lineage>
        <taxon>Eukaryota</taxon>
        <taxon>Sar</taxon>
        <taxon>Alveolata</taxon>
        <taxon>Apicomplexa</taxon>
        <taxon>Aconoidasida</taxon>
        <taxon>Piroplasmida</taxon>
        <taxon>Babesiidae</taxon>
        <taxon>Babesia</taxon>
    </lineage>
</organism>
<comment type="caution">
    <text evidence="9">The sequence shown here is derived from an EMBL/GenBank/DDBJ whole genome shotgun (WGS) entry which is preliminary data.</text>
</comment>
<comment type="subcellular location">
    <subcellularLocation>
        <location evidence="7">Nucleus</location>
        <location evidence="7">Nucleolus</location>
    </subcellularLocation>
</comment>
<comment type="similarity">
    <text evidence="7">Belongs to the GAR1 family.</text>
</comment>
<dbReference type="GO" id="GO:0000493">
    <property type="term" value="P:box H/ACA snoRNP assembly"/>
    <property type="evidence" value="ECO:0007669"/>
    <property type="project" value="InterPro"/>
</dbReference>
<comment type="subunit">
    <text evidence="7">Component of the small nucleolar ribonucleoprotein particles containing H/ACA-type snoRNAs (H/ACA snoRNPs).</text>
</comment>
<dbReference type="InterPro" id="IPR040309">
    <property type="entry name" value="Naf1"/>
</dbReference>
<keyword evidence="6 7" id="KW-0539">Nucleus</keyword>
<gene>
    <name evidence="9" type="ORF">BdWA1_002034</name>
</gene>
<comment type="similarity">
    <text evidence="1">Belongs to the NAF1 family.</text>
</comment>
<proteinExistence type="inferred from homology"/>
<dbReference type="PANTHER" id="PTHR31633:SF1">
    <property type="entry name" value="H_ACA RIBONUCLEOPROTEIN COMPLEX NON-CORE SUBUNIT NAF1"/>
    <property type="match status" value="1"/>
</dbReference>
<dbReference type="KEGG" id="bdw:94336332"/>
<evidence type="ECO:0000256" key="8">
    <source>
        <dbReference type="SAM" id="MobiDB-lite"/>
    </source>
</evidence>
<dbReference type="GO" id="GO:0006364">
    <property type="term" value="P:rRNA processing"/>
    <property type="evidence" value="ECO:0007669"/>
    <property type="project" value="UniProtKB-KW"/>
</dbReference>
<evidence type="ECO:0000313" key="10">
    <source>
        <dbReference type="Proteomes" id="UP001214638"/>
    </source>
</evidence>
<keyword evidence="2 7" id="KW-0690">Ribosome biogenesis</keyword>
<keyword evidence="5 7" id="KW-0694">RNA-binding</keyword>
<dbReference type="PANTHER" id="PTHR31633">
    <property type="entry name" value="H/ACA RIBONUCLEOPROTEIN COMPLEX NON-CORE SUBUNIT NAF1"/>
    <property type="match status" value="1"/>
</dbReference>
<keyword evidence="7" id="KW-0687">Ribonucleoprotein</keyword>
<comment type="function">
    <text evidence="7">Required for ribosome biogenesis. Part of a complex which catalyzes pseudouridylation of rRNA. This involves the isomerization of uridine such that the ribose is subsequently attached to C5, instead of the normal N1. Pseudouridine ("psi") residues may serve to stabilize the conformation of rRNAs.</text>
</comment>
<protein>
    <recommendedName>
        <fullName evidence="7">H/ACA ribonucleoprotein complex subunit</fullName>
    </recommendedName>
</protein>
<evidence type="ECO:0000313" key="9">
    <source>
        <dbReference type="EMBL" id="KAK2196785.1"/>
    </source>
</evidence>
<dbReference type="RefSeq" id="XP_067803627.1">
    <property type="nucleotide sequence ID" value="XM_067947063.1"/>
</dbReference>
<evidence type="ECO:0000256" key="1">
    <source>
        <dbReference type="ARBA" id="ARBA00009801"/>
    </source>
</evidence>
<keyword evidence="3 7" id="KW-0698">rRNA processing</keyword>
<dbReference type="Gene3D" id="2.40.10.230">
    <property type="entry name" value="Probable tRNA pseudouridine synthase domain"/>
    <property type="match status" value="1"/>
</dbReference>
<reference evidence="9" key="1">
    <citation type="journal article" date="2023" name="Nat. Microbiol.">
        <title>Babesia duncani multi-omics identifies virulence factors and drug targets.</title>
        <authorList>
            <person name="Singh P."/>
            <person name="Lonardi S."/>
            <person name="Liang Q."/>
            <person name="Vydyam P."/>
            <person name="Khabirova E."/>
            <person name="Fang T."/>
            <person name="Gihaz S."/>
            <person name="Thekkiniath J."/>
            <person name="Munshi M."/>
            <person name="Abel S."/>
            <person name="Ciampossin L."/>
            <person name="Batugedara G."/>
            <person name="Gupta M."/>
            <person name="Lu X.M."/>
            <person name="Lenz T."/>
            <person name="Chakravarty S."/>
            <person name="Cornillot E."/>
            <person name="Hu Y."/>
            <person name="Ma W."/>
            <person name="Gonzalez L.M."/>
            <person name="Sanchez S."/>
            <person name="Estrada K."/>
            <person name="Sanchez-Flores A."/>
            <person name="Montero E."/>
            <person name="Harb O.S."/>
            <person name="Le Roch K.G."/>
            <person name="Mamoun C.B."/>
        </authorList>
    </citation>
    <scope>NUCLEOTIDE SEQUENCE</scope>
    <source>
        <strain evidence="9">WA1</strain>
    </source>
</reference>
<evidence type="ECO:0000256" key="5">
    <source>
        <dbReference type="ARBA" id="ARBA00022884"/>
    </source>
</evidence>
<dbReference type="Pfam" id="PF04410">
    <property type="entry name" value="Gar1"/>
    <property type="match status" value="1"/>
</dbReference>
<evidence type="ECO:0000256" key="4">
    <source>
        <dbReference type="ARBA" id="ARBA00022553"/>
    </source>
</evidence>
<dbReference type="InterPro" id="IPR038664">
    <property type="entry name" value="Gar1/Naf1_Cbf5-bd_sf"/>
</dbReference>
<dbReference type="GO" id="GO:0005732">
    <property type="term" value="C:sno(s)RNA-containing ribonucleoprotein complex"/>
    <property type="evidence" value="ECO:0007669"/>
    <property type="project" value="InterPro"/>
</dbReference>